<accession>A0A9P6K884</accession>
<evidence type="ECO:0000256" key="1">
    <source>
        <dbReference type="ARBA" id="ARBA00023125"/>
    </source>
</evidence>
<dbReference type="PANTHER" id="PTHR45789:SF2">
    <property type="entry name" value="FI18025P1"/>
    <property type="match status" value="1"/>
</dbReference>
<dbReference type="SUPFAM" id="SSF47095">
    <property type="entry name" value="HMG-box"/>
    <property type="match status" value="1"/>
</dbReference>
<gene>
    <name evidence="6" type="ORF">EC957_011396</name>
</gene>
<evidence type="ECO:0000256" key="3">
    <source>
        <dbReference type="PROSITE-ProRule" id="PRU00267"/>
    </source>
</evidence>
<sequence length="649" mass="70274">MQQKARKKIREEGKVKRSSNCFILYRTHIHPFIVARYGHQNNKEISRLAGRYWKNAPESVKGFYRQQAAEEKVRHAALYPSYKYTPAKTAPKDDANANSAKSKAECPRDKPTRASPPPVKPSSSSSVPSTPLPLLYEPESTKDGAEKPAEDESSEHPSLLQAVERDKPAFSAVHSTATSKFSNERGFVVTETPLFDFNGNANLSEKKRNSKSRTGSRPNRPNPRLPELEDPLSFEMARESSTACATPASPFTFVLQGPTVPKTPLPVNPKGVSGLTQALPHQRSDSQAAAAPSVSAFLRTPVSETPPGWSNMVSHFQVSGAAPEQQWAVPQSSPLPDMTEPLNAVFQGNIGVSPCDISAAQRLAKTLVQSPQPSVSIQVPVPSASTASHLSGSFDSPMCIPAVPAGASFGTGSFPWQLDSNLYDSPDFPFLYTSESLSTAPMTLSSVPEHSHFTLGHLPLPTVSSFVDGFESVGLEQELSSSHVSDDIYNDATWSHSFQMPSPNISELDQQQLLSTSSSNPSLSSSLGSNYPDIAISAWTTLAEPCGPSPVCLSNVSSPSFNNINLAYDNDSSNGCMNINDINANVDDGHAPVPMSLGSQTLSWGDEEQLKMSISYFEDIVQQQKTLLSLRQQWRQQALVVQPSTSTIE</sequence>
<feature type="region of interest" description="Disordered" evidence="4">
    <location>
        <begin position="196"/>
        <end position="228"/>
    </location>
</feature>
<dbReference type="PANTHER" id="PTHR45789">
    <property type="entry name" value="FI18025P1"/>
    <property type="match status" value="1"/>
</dbReference>
<feature type="region of interest" description="Disordered" evidence="4">
    <location>
        <begin position="85"/>
        <end position="158"/>
    </location>
</feature>
<evidence type="ECO:0000256" key="2">
    <source>
        <dbReference type="ARBA" id="ARBA00023242"/>
    </source>
</evidence>
<dbReference type="InterPro" id="IPR009071">
    <property type="entry name" value="HMG_box_dom"/>
</dbReference>
<evidence type="ECO:0000313" key="6">
    <source>
        <dbReference type="EMBL" id="KAF9550849.1"/>
    </source>
</evidence>
<dbReference type="EMBL" id="JAAAXW010000008">
    <property type="protein sequence ID" value="KAF9550849.1"/>
    <property type="molecule type" value="Genomic_DNA"/>
</dbReference>
<dbReference type="GO" id="GO:0005634">
    <property type="term" value="C:nucleus"/>
    <property type="evidence" value="ECO:0007669"/>
    <property type="project" value="UniProtKB-UniRule"/>
</dbReference>
<dbReference type="CDD" id="cd01389">
    <property type="entry name" value="HMG-box_ROX1-like"/>
    <property type="match status" value="1"/>
</dbReference>
<dbReference type="AlphaFoldDB" id="A0A9P6K884"/>
<dbReference type="Proteomes" id="UP000723463">
    <property type="component" value="Unassembled WGS sequence"/>
</dbReference>
<feature type="compositionally biased region" description="Basic and acidic residues" evidence="4">
    <location>
        <begin position="139"/>
        <end position="150"/>
    </location>
</feature>
<proteinExistence type="predicted"/>
<dbReference type="Gene3D" id="1.10.30.10">
    <property type="entry name" value="High mobility group box domain"/>
    <property type="match status" value="1"/>
</dbReference>
<dbReference type="SMART" id="SM00398">
    <property type="entry name" value="HMG"/>
    <property type="match status" value="1"/>
</dbReference>
<dbReference type="PROSITE" id="PS50118">
    <property type="entry name" value="HMG_BOX_2"/>
    <property type="match status" value="1"/>
</dbReference>
<feature type="compositionally biased region" description="Low complexity" evidence="4">
    <location>
        <begin position="121"/>
        <end position="135"/>
    </location>
</feature>
<dbReference type="GO" id="GO:0000978">
    <property type="term" value="F:RNA polymerase II cis-regulatory region sequence-specific DNA binding"/>
    <property type="evidence" value="ECO:0007669"/>
    <property type="project" value="TreeGrafter"/>
</dbReference>
<evidence type="ECO:0000259" key="5">
    <source>
        <dbReference type="PROSITE" id="PS50118"/>
    </source>
</evidence>
<reference evidence="6" key="1">
    <citation type="journal article" date="2020" name="Fungal Divers.">
        <title>Resolving the Mortierellaceae phylogeny through synthesis of multi-gene phylogenetics and phylogenomics.</title>
        <authorList>
            <person name="Vandepol N."/>
            <person name="Liber J."/>
            <person name="Desiro A."/>
            <person name="Na H."/>
            <person name="Kennedy M."/>
            <person name="Barry K."/>
            <person name="Grigoriev I.V."/>
            <person name="Miller A.N."/>
            <person name="O'Donnell K."/>
            <person name="Stajich J.E."/>
            <person name="Bonito G."/>
        </authorList>
    </citation>
    <scope>NUCLEOTIDE SEQUENCE</scope>
    <source>
        <strain evidence="6">NRRL 2591</strain>
    </source>
</reference>
<dbReference type="InterPro" id="IPR036910">
    <property type="entry name" value="HMG_box_dom_sf"/>
</dbReference>
<keyword evidence="1 3" id="KW-0238">DNA-binding</keyword>
<feature type="compositionally biased region" description="Basic and acidic residues" evidence="4">
    <location>
        <begin position="102"/>
        <end position="112"/>
    </location>
</feature>
<name>A0A9P6K884_9FUNG</name>
<feature type="DNA-binding region" description="HMG box" evidence="3">
    <location>
        <begin position="15"/>
        <end position="83"/>
    </location>
</feature>
<dbReference type="GO" id="GO:0000981">
    <property type="term" value="F:DNA-binding transcription factor activity, RNA polymerase II-specific"/>
    <property type="evidence" value="ECO:0007669"/>
    <property type="project" value="TreeGrafter"/>
</dbReference>
<evidence type="ECO:0000313" key="7">
    <source>
        <dbReference type="Proteomes" id="UP000723463"/>
    </source>
</evidence>
<evidence type="ECO:0000256" key="4">
    <source>
        <dbReference type="SAM" id="MobiDB-lite"/>
    </source>
</evidence>
<organism evidence="6 7">
    <name type="scientific">Mortierella hygrophila</name>
    <dbReference type="NCBI Taxonomy" id="979708"/>
    <lineage>
        <taxon>Eukaryota</taxon>
        <taxon>Fungi</taxon>
        <taxon>Fungi incertae sedis</taxon>
        <taxon>Mucoromycota</taxon>
        <taxon>Mortierellomycotina</taxon>
        <taxon>Mortierellomycetes</taxon>
        <taxon>Mortierellales</taxon>
        <taxon>Mortierellaceae</taxon>
        <taxon>Mortierella</taxon>
    </lineage>
</organism>
<keyword evidence="2 3" id="KW-0539">Nucleus</keyword>
<feature type="domain" description="HMG box" evidence="5">
    <location>
        <begin position="15"/>
        <end position="83"/>
    </location>
</feature>
<dbReference type="Pfam" id="PF00505">
    <property type="entry name" value="HMG_box"/>
    <property type="match status" value="1"/>
</dbReference>
<comment type="caution">
    <text evidence="6">The sequence shown here is derived from an EMBL/GenBank/DDBJ whole genome shotgun (WGS) entry which is preliminary data.</text>
</comment>
<keyword evidence="7" id="KW-1185">Reference proteome</keyword>
<dbReference type="InterPro" id="IPR051356">
    <property type="entry name" value="SOX/SOX-like_TF"/>
</dbReference>
<protein>
    <recommendedName>
        <fullName evidence="5">HMG box domain-containing protein</fullName>
    </recommendedName>
</protein>